<dbReference type="Proteomes" id="UP000228987">
    <property type="component" value="Unassembled WGS sequence"/>
</dbReference>
<dbReference type="SUPFAM" id="SSF53474">
    <property type="entry name" value="alpha/beta-Hydrolases"/>
    <property type="match status" value="1"/>
</dbReference>
<evidence type="ECO:0000313" key="3">
    <source>
        <dbReference type="Proteomes" id="UP000228987"/>
    </source>
</evidence>
<dbReference type="EMBL" id="NVWI01000001">
    <property type="protein sequence ID" value="PCJ43668.1"/>
    <property type="molecule type" value="Genomic_DNA"/>
</dbReference>
<evidence type="ECO:0000313" key="2">
    <source>
        <dbReference type="EMBL" id="PCJ43668.1"/>
    </source>
</evidence>
<dbReference type="Gene3D" id="3.40.50.1820">
    <property type="entry name" value="alpha/beta hydrolase"/>
    <property type="match status" value="1"/>
</dbReference>
<organism evidence="2 3">
    <name type="scientific">SAR86 cluster bacterium</name>
    <dbReference type="NCBI Taxonomy" id="2030880"/>
    <lineage>
        <taxon>Bacteria</taxon>
        <taxon>Pseudomonadati</taxon>
        <taxon>Pseudomonadota</taxon>
        <taxon>Gammaproteobacteria</taxon>
        <taxon>SAR86 cluster</taxon>
    </lineage>
</organism>
<sequence length="323" mass="35520">MKKWLKRISLGIVSLVIALLAITFTYEQASRLIAKNNYSPEGEFVDVGGHRLHFLRQGSGGPTVVFESGLDARGHIPWYKVEAAVSRSTSTVSYDRAGVLWSERGNKAKNGEAMSEDLAALLEQGNFPKPYILVGHSLAGLTLRPFITKYAEDIAAVVLVDTSHPDQLNRIPSELNQTPPRWLLNMVSLFGIVRFTMPSIFPNTNADDRINVVGVSIGPNNLSGSFDEMENIGALAEEASKITSFGNIPVVVITGASPTRNDIMPEQFRDDMTRIWNELQADQLNLSTDSQQILAMESGHYVQVDEPDIVISAILDLIAKVRN</sequence>
<feature type="domain" description="AB hydrolase-1" evidence="1">
    <location>
        <begin position="62"/>
        <end position="216"/>
    </location>
</feature>
<comment type="caution">
    <text evidence="2">The sequence shown here is derived from an EMBL/GenBank/DDBJ whole genome shotgun (WGS) entry which is preliminary data.</text>
</comment>
<proteinExistence type="predicted"/>
<dbReference type="AlphaFoldDB" id="A0A2A5CJG4"/>
<evidence type="ECO:0000259" key="1">
    <source>
        <dbReference type="Pfam" id="PF00561"/>
    </source>
</evidence>
<dbReference type="InterPro" id="IPR000073">
    <property type="entry name" value="AB_hydrolase_1"/>
</dbReference>
<reference evidence="3" key="1">
    <citation type="submission" date="2017-08" db="EMBL/GenBank/DDBJ databases">
        <title>A dynamic microbial community with high functional redundancy inhabits the cold, oxic subseafloor aquifer.</title>
        <authorList>
            <person name="Tully B.J."/>
            <person name="Wheat C.G."/>
            <person name="Glazer B.T."/>
            <person name="Huber J.A."/>
        </authorList>
    </citation>
    <scope>NUCLEOTIDE SEQUENCE [LARGE SCALE GENOMIC DNA]</scope>
</reference>
<protein>
    <recommendedName>
        <fullName evidence="1">AB hydrolase-1 domain-containing protein</fullName>
    </recommendedName>
</protein>
<dbReference type="Pfam" id="PF00561">
    <property type="entry name" value="Abhydrolase_1"/>
    <property type="match status" value="1"/>
</dbReference>
<accession>A0A2A5CJG4</accession>
<dbReference type="InterPro" id="IPR029058">
    <property type="entry name" value="AB_hydrolase_fold"/>
</dbReference>
<gene>
    <name evidence="2" type="ORF">COA71_01990</name>
</gene>
<name>A0A2A5CJG4_9GAMM</name>